<evidence type="ECO:0000313" key="3">
    <source>
        <dbReference type="Proteomes" id="UP000320055"/>
    </source>
</evidence>
<name>A0A563VMV6_9CYAN</name>
<dbReference type="InterPro" id="IPR036388">
    <property type="entry name" value="WH-like_DNA-bd_sf"/>
</dbReference>
<dbReference type="Proteomes" id="UP000320055">
    <property type="component" value="Unassembled WGS sequence"/>
</dbReference>
<dbReference type="EMBL" id="CAACVJ010000074">
    <property type="protein sequence ID" value="VEP12786.1"/>
    <property type="molecule type" value="Genomic_DNA"/>
</dbReference>
<proteinExistence type="predicted"/>
<sequence>MILTEIQNFLINYHRVSLAEMEQHFHMDGDALRQMLNKLIKKGRVRKLSKAEKCHSCTSCNPETLEFYEWIDRASH</sequence>
<evidence type="ECO:0000259" key="1">
    <source>
        <dbReference type="Pfam" id="PF09012"/>
    </source>
</evidence>
<evidence type="ECO:0000313" key="2">
    <source>
        <dbReference type="EMBL" id="VEP12786.1"/>
    </source>
</evidence>
<dbReference type="Gene3D" id="1.10.10.10">
    <property type="entry name" value="Winged helix-like DNA-binding domain superfamily/Winged helix DNA-binding domain"/>
    <property type="match status" value="1"/>
</dbReference>
<reference evidence="2 3" key="1">
    <citation type="submission" date="2019-01" db="EMBL/GenBank/DDBJ databases">
        <authorList>
            <person name="Brito A."/>
        </authorList>
    </citation>
    <scope>NUCLEOTIDE SEQUENCE [LARGE SCALE GENOMIC DNA]</scope>
    <source>
        <strain evidence="2">1</strain>
    </source>
</reference>
<dbReference type="AlphaFoldDB" id="A0A563VMV6"/>
<dbReference type="Pfam" id="PF09012">
    <property type="entry name" value="FeoC"/>
    <property type="match status" value="1"/>
</dbReference>
<dbReference type="OrthoDB" id="467062at2"/>
<dbReference type="InterPro" id="IPR015102">
    <property type="entry name" value="Tscrpt_reg_HTH_FeoC"/>
</dbReference>
<dbReference type="InterPro" id="IPR036390">
    <property type="entry name" value="WH_DNA-bd_sf"/>
</dbReference>
<accession>A0A563VMV6</accession>
<protein>
    <recommendedName>
        <fullName evidence="1">Transcriptional regulator HTH-type FeoC domain-containing protein</fullName>
    </recommendedName>
</protein>
<keyword evidence="3" id="KW-1185">Reference proteome</keyword>
<dbReference type="SUPFAM" id="SSF46785">
    <property type="entry name" value="Winged helix' DNA-binding domain"/>
    <property type="match status" value="1"/>
</dbReference>
<gene>
    <name evidence="2" type="ORF">H1P_1650008</name>
</gene>
<feature type="domain" description="Transcriptional regulator HTH-type FeoC" evidence="1">
    <location>
        <begin position="2"/>
        <end position="69"/>
    </location>
</feature>
<organism evidence="2 3">
    <name type="scientific">Hyella patelloides LEGE 07179</name>
    <dbReference type="NCBI Taxonomy" id="945734"/>
    <lineage>
        <taxon>Bacteria</taxon>
        <taxon>Bacillati</taxon>
        <taxon>Cyanobacteriota</taxon>
        <taxon>Cyanophyceae</taxon>
        <taxon>Pleurocapsales</taxon>
        <taxon>Hyellaceae</taxon>
        <taxon>Hyella</taxon>
    </lineage>
</organism>
<dbReference type="RefSeq" id="WP_144870874.1">
    <property type="nucleotide sequence ID" value="NZ_LR213916.1"/>
</dbReference>